<evidence type="ECO:0000256" key="1">
    <source>
        <dbReference type="ARBA" id="ARBA00022722"/>
    </source>
</evidence>
<comment type="caution">
    <text evidence="5">The sequence shown here is derived from an EMBL/GenBank/DDBJ whole genome shotgun (WGS) entry which is preliminary data.</text>
</comment>
<feature type="compositionally biased region" description="Polar residues" evidence="3">
    <location>
        <begin position="958"/>
        <end position="968"/>
    </location>
</feature>
<dbReference type="STRING" id="1835702.A0A1F5LHE6"/>
<dbReference type="GeneID" id="34577159"/>
<dbReference type="PANTHER" id="PTHR13620">
    <property type="entry name" value="3-5 EXONUCLEASE"/>
    <property type="match status" value="1"/>
</dbReference>
<dbReference type="InterPro" id="IPR012337">
    <property type="entry name" value="RNaseH-like_sf"/>
</dbReference>
<feature type="region of interest" description="Disordered" evidence="3">
    <location>
        <begin position="755"/>
        <end position="814"/>
    </location>
</feature>
<feature type="compositionally biased region" description="Polar residues" evidence="3">
    <location>
        <begin position="765"/>
        <end position="775"/>
    </location>
</feature>
<protein>
    <recommendedName>
        <fullName evidence="4">3'-5' exonuclease domain-containing protein</fullName>
    </recommendedName>
</protein>
<proteinExistence type="predicted"/>
<keyword evidence="1" id="KW-0540">Nuclease</keyword>
<dbReference type="OrthoDB" id="1920326at2759"/>
<gene>
    <name evidence="5" type="ORF">PENARI_c010G11419</name>
</gene>
<name>A0A1F5LHE6_PENAI</name>
<evidence type="ECO:0000259" key="4">
    <source>
        <dbReference type="SMART" id="SM00474"/>
    </source>
</evidence>
<feature type="compositionally biased region" description="Polar residues" evidence="3">
    <location>
        <begin position="1062"/>
        <end position="1083"/>
    </location>
</feature>
<feature type="compositionally biased region" description="Basic residues" evidence="3">
    <location>
        <begin position="972"/>
        <end position="981"/>
    </location>
</feature>
<dbReference type="RefSeq" id="XP_022487813.1">
    <property type="nucleotide sequence ID" value="XM_022632425.1"/>
</dbReference>
<dbReference type="Pfam" id="PF01612">
    <property type="entry name" value="DNA_pol_A_exo1"/>
    <property type="match status" value="1"/>
</dbReference>
<feature type="region of interest" description="Disordered" evidence="3">
    <location>
        <begin position="838"/>
        <end position="863"/>
    </location>
</feature>
<dbReference type="FunFam" id="3.30.420.10:FF:000100">
    <property type="entry name" value="3'-5' exonuclease/helicase (Wrn), putative"/>
    <property type="match status" value="1"/>
</dbReference>
<dbReference type="InterPro" id="IPR002562">
    <property type="entry name" value="3'-5'_exonuclease_dom"/>
</dbReference>
<evidence type="ECO:0000256" key="2">
    <source>
        <dbReference type="ARBA" id="ARBA00022801"/>
    </source>
</evidence>
<dbReference type="SMART" id="SM00474">
    <property type="entry name" value="35EXOc"/>
    <property type="match status" value="1"/>
</dbReference>
<accession>A0A1F5LHE6</accession>
<dbReference type="InterPro" id="IPR036397">
    <property type="entry name" value="RNaseH_sf"/>
</dbReference>
<dbReference type="CDD" id="cd06141">
    <property type="entry name" value="WRN_exo"/>
    <property type="match status" value="1"/>
</dbReference>
<evidence type="ECO:0000313" key="5">
    <source>
        <dbReference type="EMBL" id="OGE52371.1"/>
    </source>
</evidence>
<dbReference type="GO" id="GO:0005634">
    <property type="term" value="C:nucleus"/>
    <property type="evidence" value="ECO:0007669"/>
    <property type="project" value="TreeGrafter"/>
</dbReference>
<dbReference type="Proteomes" id="UP000177622">
    <property type="component" value="Unassembled WGS sequence"/>
</dbReference>
<keyword evidence="6" id="KW-1185">Reference proteome</keyword>
<evidence type="ECO:0000256" key="3">
    <source>
        <dbReference type="SAM" id="MobiDB-lite"/>
    </source>
</evidence>
<evidence type="ECO:0000313" key="6">
    <source>
        <dbReference type="Proteomes" id="UP000177622"/>
    </source>
</evidence>
<feature type="region of interest" description="Disordered" evidence="3">
    <location>
        <begin position="1156"/>
        <end position="1176"/>
    </location>
</feature>
<reference evidence="5 6" key="1">
    <citation type="journal article" date="2016" name="Sci. Rep.">
        <title>Penicillium arizonense, a new, genome sequenced fungal species, reveals a high chemical diversity in secreted metabolites.</title>
        <authorList>
            <person name="Grijseels S."/>
            <person name="Nielsen J.C."/>
            <person name="Randelovic M."/>
            <person name="Nielsen J."/>
            <person name="Nielsen K.F."/>
            <person name="Workman M."/>
            <person name="Frisvad J.C."/>
        </authorList>
    </citation>
    <scope>NUCLEOTIDE SEQUENCE [LARGE SCALE GENOMIC DNA]</scope>
    <source>
        <strain evidence="5 6">CBS 141311</strain>
    </source>
</reference>
<feature type="compositionally biased region" description="Basic and acidic residues" evidence="3">
    <location>
        <begin position="936"/>
        <end position="953"/>
    </location>
</feature>
<organism evidence="5 6">
    <name type="scientific">Penicillium arizonense</name>
    <dbReference type="NCBI Taxonomy" id="1835702"/>
    <lineage>
        <taxon>Eukaryota</taxon>
        <taxon>Fungi</taxon>
        <taxon>Dikarya</taxon>
        <taxon>Ascomycota</taxon>
        <taxon>Pezizomycotina</taxon>
        <taxon>Eurotiomycetes</taxon>
        <taxon>Eurotiomycetidae</taxon>
        <taxon>Eurotiales</taxon>
        <taxon>Aspergillaceae</taxon>
        <taxon>Penicillium</taxon>
    </lineage>
</organism>
<dbReference type="InterPro" id="IPR051132">
    <property type="entry name" value="3-5_Exonuclease_domain"/>
</dbReference>
<sequence>MGLSGDPEVGLRACSDGELLYYFTIGLLLANCLLAHRQSHALTRTDQVFVNSFANLLASRKSRSIITTLSSQLARSISQSDHGWHPCILRDANTCTRFPSSLRHETPPASRFHSPGPLKTYKVRPFSTTVRRRGAWDDEEEVVPTPKKKPLRFVGPKSRSSRGPPVHRDVGSLLRAQFYAKQNQLEAKELSRQHALLEKAFNNLPSVDRYIDMFLMLKYFDFEVMIQYIDRECERYQAMFRTLLSWENERILAITSSVEDSVLRAEETTQKLVAEWEGLSFSILNRLATEVSRITDRVAQAESVTQEYVAAVTDLSYKLRLSQVDIAVTEAEKAIQLMDHDFCLVVFFGTPELTRKVEELDRNLEPWQRELLNVATSLLTHQVNISRLSIHDMEDTIQDGFLIPRQSARRRIDEITVAFDKIHHDYKQLQAKANVVLDARVHIICTELSYDPDLSHRQRSMLGQLGRALSLTRNSLMAALHSHRSAWRKRVMQSHSLREAQLWELSDLSKVYRMHNNNNNNARERLFEAFALGPRHGGKLAQHLAGNSRDMASALRSIYLPRYRRQPARSPLQNFYWQQLDVVWPMYHLDTLCWLLSSEVWYLQHTLKGSCGPLWEGIPAIGRRLSATKIAEWNFKFQVHRNELRQELDEFYNINWMRLQSESKLYAMGERAYLSGRFEVPNPMSQDRGRFKEWAMHFARICSEAWITGFALHQSPEFWNRLYQKLEANRKADNDLGQGHLLAEFGSDPVRKKAVATPPLPRTGSFKTTKRSNFVRSRKLNAPRKTQGKGAAAPEHRLPTPNAQPEAVSEQSEALPLADQKFQKKIQGTGRPWWMRSRETAETRTTNPKAVTPGPKNAPIASNQNKVSQPWTMAQKIQEIFGFSNDLNVHQPPLTKTHSQPTEDASLDMAEYKPSAKSKRFQNMFTGRSYSSPSVEAKDDPQGPKADLPDKTPPHQPYPQNLPETTGMTKAGIRRRRRREQRRNATDYYSLPQSGGVSEGSLPKQSLEHDISPITPTKIESPPSGEPSDVLPGKRPPPQPYSQSLPGMGTSKYAIKRRLRKQSSSETTDPTSYHSLPQSSGVSEGSPPKQSLEHDTSPITPTKIDSPPSGEPSDIFPGQTPPNGLQLQSRPGKAISKQARRRRLLRSVFGRSYTTDASSYQTSFRHSSGVSNGSLPEQSLEHAISPIPLTKGHGSDSLDKASLDETVPASDIDLNVSVSAAPKFWSHSSQHSPGGEKLIVHYCRTLHNTEEIAQHFLGSKVLGFDMEWKSSASAWDSIQNNVSVIQIANEERIAIFQIASFKPSRSLKDLVSPTLKQIIESPDITKVGVSIKADCTRLRKYLGIDAKATFELSHLFKLVKYGQDNPKLVNKRGVNLSEQMEEHFGLPLEKNEDVRCGDWARALSYRQVQYAATDPYACIRLFNAMEAKRLAMDPVPPRPAFAELNRPIILPLGQAVNSEEKEPPL</sequence>
<dbReference type="GO" id="GO:0005737">
    <property type="term" value="C:cytoplasm"/>
    <property type="evidence" value="ECO:0007669"/>
    <property type="project" value="TreeGrafter"/>
</dbReference>
<dbReference type="GO" id="GO:0003676">
    <property type="term" value="F:nucleic acid binding"/>
    <property type="evidence" value="ECO:0007669"/>
    <property type="project" value="InterPro"/>
</dbReference>
<dbReference type="SUPFAM" id="SSF53098">
    <property type="entry name" value="Ribonuclease H-like"/>
    <property type="match status" value="1"/>
</dbReference>
<dbReference type="EMBL" id="LXJU01000010">
    <property type="protein sequence ID" value="OGE52371.1"/>
    <property type="molecule type" value="Genomic_DNA"/>
</dbReference>
<feature type="domain" description="3'-5' exonuclease" evidence="4">
    <location>
        <begin position="1240"/>
        <end position="1430"/>
    </location>
</feature>
<dbReference type="Gene3D" id="3.30.420.10">
    <property type="entry name" value="Ribonuclease H-like superfamily/Ribonuclease H"/>
    <property type="match status" value="1"/>
</dbReference>
<dbReference type="GO" id="GO:0006139">
    <property type="term" value="P:nucleobase-containing compound metabolic process"/>
    <property type="evidence" value="ECO:0007669"/>
    <property type="project" value="InterPro"/>
</dbReference>
<feature type="region of interest" description="Disordered" evidence="3">
    <location>
        <begin position="913"/>
        <end position="1141"/>
    </location>
</feature>
<feature type="compositionally biased region" description="Polar residues" evidence="3">
    <location>
        <begin position="921"/>
        <end position="934"/>
    </location>
</feature>
<dbReference type="PANTHER" id="PTHR13620:SF104">
    <property type="entry name" value="EXONUCLEASE 3'-5' DOMAIN-CONTAINING PROTEIN 2"/>
    <property type="match status" value="1"/>
</dbReference>
<dbReference type="GO" id="GO:0008408">
    <property type="term" value="F:3'-5' exonuclease activity"/>
    <property type="evidence" value="ECO:0007669"/>
    <property type="project" value="InterPro"/>
</dbReference>
<keyword evidence="2" id="KW-0378">Hydrolase</keyword>